<dbReference type="PATRIC" id="fig|1263867.3.peg.507"/>
<sequence length="46" mass="5382">MTADTLGLLQAVLPDWFQCSREPRRRPLDIESRWALCRPVMGRNEP</sequence>
<proteinExistence type="predicted"/>
<dbReference type="Proteomes" id="UP000011529">
    <property type="component" value="Unassembled WGS sequence"/>
</dbReference>
<evidence type="ECO:0000313" key="2">
    <source>
        <dbReference type="Proteomes" id="UP000011529"/>
    </source>
</evidence>
<name>M2B9K3_9BACT</name>
<gene>
    <name evidence="1" type="ORF">RE6C_00472</name>
</gene>
<keyword evidence="2" id="KW-1185">Reference proteome</keyword>
<comment type="caution">
    <text evidence="1">The sequence shown here is derived from an EMBL/GenBank/DDBJ whole genome shotgun (WGS) entry which is preliminary data.</text>
</comment>
<accession>M2B9K3</accession>
<dbReference type="EMBL" id="ANMO01000025">
    <property type="protein sequence ID" value="EMB18839.1"/>
    <property type="molecule type" value="Genomic_DNA"/>
</dbReference>
<reference evidence="1" key="1">
    <citation type="submission" date="2012-11" db="EMBL/GenBank/DDBJ databases">
        <title>Permanent draft genomes of Rhodopirellula europaea strain SH398 and 6C.</title>
        <authorList>
            <person name="Richter M."/>
            <person name="Richter-Heitmann T."/>
            <person name="Frank C."/>
            <person name="Harder J."/>
            <person name="Glockner F.O."/>
        </authorList>
    </citation>
    <scope>NUCLEOTIDE SEQUENCE</scope>
    <source>
        <strain evidence="1">6C</strain>
    </source>
</reference>
<protein>
    <submittedName>
        <fullName evidence="1">Uncharacterized protein</fullName>
    </submittedName>
</protein>
<evidence type="ECO:0000313" key="1">
    <source>
        <dbReference type="EMBL" id="EMB18839.1"/>
    </source>
</evidence>
<dbReference type="AlphaFoldDB" id="M2B9K3"/>
<reference evidence="1" key="2">
    <citation type="journal article" date="2013" name="Mar. Genomics">
        <title>Expression of sulfatases in Rhodopirellula baltica and the diversity of sulfatases in the genus Rhodopirellula.</title>
        <authorList>
            <person name="Wegner C.E."/>
            <person name="Richter-Heitmann T."/>
            <person name="Klindworth A."/>
            <person name="Klockow C."/>
            <person name="Richter M."/>
            <person name="Achstetter T."/>
            <person name="Glockner F.O."/>
            <person name="Harder J."/>
        </authorList>
    </citation>
    <scope>NUCLEOTIDE SEQUENCE [LARGE SCALE GENOMIC DNA]</scope>
    <source>
        <strain evidence="1">6C</strain>
    </source>
</reference>
<organism evidence="1 2">
    <name type="scientific">Rhodopirellula europaea 6C</name>
    <dbReference type="NCBI Taxonomy" id="1263867"/>
    <lineage>
        <taxon>Bacteria</taxon>
        <taxon>Pseudomonadati</taxon>
        <taxon>Planctomycetota</taxon>
        <taxon>Planctomycetia</taxon>
        <taxon>Pirellulales</taxon>
        <taxon>Pirellulaceae</taxon>
        <taxon>Rhodopirellula</taxon>
    </lineage>
</organism>